<evidence type="ECO:0000313" key="2">
    <source>
        <dbReference type="Proteomes" id="UP001501509"/>
    </source>
</evidence>
<accession>A0ABN3QKC8</accession>
<evidence type="ECO:0008006" key="3">
    <source>
        <dbReference type="Google" id="ProtNLM"/>
    </source>
</evidence>
<dbReference type="EMBL" id="BAAATD010000014">
    <property type="protein sequence ID" value="GAA2628711.1"/>
    <property type="molecule type" value="Genomic_DNA"/>
</dbReference>
<organism evidence="1 2">
    <name type="scientific">Actinomadura fulvescens</name>
    <dbReference type="NCBI Taxonomy" id="46160"/>
    <lineage>
        <taxon>Bacteria</taxon>
        <taxon>Bacillati</taxon>
        <taxon>Actinomycetota</taxon>
        <taxon>Actinomycetes</taxon>
        <taxon>Streptosporangiales</taxon>
        <taxon>Thermomonosporaceae</taxon>
        <taxon>Actinomadura</taxon>
    </lineage>
</organism>
<evidence type="ECO:0000313" key="1">
    <source>
        <dbReference type="EMBL" id="GAA2628711.1"/>
    </source>
</evidence>
<keyword evidence="2" id="KW-1185">Reference proteome</keyword>
<dbReference type="Proteomes" id="UP001501509">
    <property type="component" value="Unassembled WGS sequence"/>
</dbReference>
<proteinExistence type="predicted"/>
<protein>
    <recommendedName>
        <fullName evidence="3">MBL fold metallo-hydrolase</fullName>
    </recommendedName>
</protein>
<sequence length="47" mass="4923">MPAPDLRLPTAQKPGLFAPGGGHILASRCGDLIINPDTCLWNLAGRP</sequence>
<dbReference type="RefSeq" id="WP_344547494.1">
    <property type="nucleotide sequence ID" value="NZ_BAAATD010000014.1"/>
</dbReference>
<name>A0ABN3QKC8_9ACTN</name>
<comment type="caution">
    <text evidence="1">The sequence shown here is derived from an EMBL/GenBank/DDBJ whole genome shotgun (WGS) entry which is preliminary data.</text>
</comment>
<reference evidence="1 2" key="1">
    <citation type="journal article" date="2019" name="Int. J. Syst. Evol. Microbiol.">
        <title>The Global Catalogue of Microorganisms (GCM) 10K type strain sequencing project: providing services to taxonomists for standard genome sequencing and annotation.</title>
        <authorList>
            <consortium name="The Broad Institute Genomics Platform"/>
            <consortium name="The Broad Institute Genome Sequencing Center for Infectious Disease"/>
            <person name="Wu L."/>
            <person name="Ma J."/>
        </authorList>
    </citation>
    <scope>NUCLEOTIDE SEQUENCE [LARGE SCALE GENOMIC DNA]</scope>
    <source>
        <strain evidence="1 2">JCM 6833</strain>
    </source>
</reference>
<gene>
    <name evidence="1" type="ORF">GCM10010411_77620</name>
</gene>